<dbReference type="EMBL" id="CP068047">
    <property type="protein sequence ID" value="QQR34760.1"/>
    <property type="molecule type" value="Genomic_DNA"/>
</dbReference>
<dbReference type="InterPro" id="IPR012337">
    <property type="entry name" value="RNaseH-like_sf"/>
</dbReference>
<evidence type="ECO:0000313" key="3">
    <source>
        <dbReference type="EMBL" id="QQR34760.1"/>
    </source>
</evidence>
<sequence length="792" mass="88689">MSEEDPDDIPPTARLFWMAHHFRISETYTDRYALECLDGYEYPRTLYRNKVRNLKLSGDLVVEPHYFDVDGTPARPGGHVHLLAGKSPTDLRRTMIAFTKASLFNRDYKAGKVVLYRSPGLEKKTPRHRNYKAVTADVWLAENAARIHEACRPFYVLDPKTVQGHSKPRLGQFPLRSLGSDATLKKDRQKLARKDFKITDLCPRTDDMRRGGRKMAPDMAAFIDLQIRKLLLRPERPTLALLRRQLRAEMRIIPSLAGRTTPSVDAIERLIGTLHDGQAIAARFGEKVAIESRTIFTEGPQYNYPGELVLMDCWKMDLVAKITDQGGWIFVRDSQIEEFGVRRRLWVAWVIDACSRAILGLALGLSESSDLTTRALRMAVTEKTLQSMDAGCEADPIPPIGLDGLLTDIGGAFTHPYFMVPALSLVDDADVGPGDSAHLRGLLERFNRTVKDQLLSYFTGTTFGNVIAKGDYDALDRASADVETLGRALWLYINDVYNLSPHRGNDGQPPIDRFQERFLSQGAADVYTEESVRLAFGLEFLLPLTGQGVCFASNHYVSGRLQTYFSEMGRLKKGRPRKLRAKVDLSNLGRISVYFEDDWHTLAGPARVRGVGFTDWINERRRLSKLYGSQAAANAHIVDSALRKLERMGTNARLRSQVKDMSYNAEEVMQIVNRTKLHIKEDEVATNQGQILAFDSSTREAAFQTSGTDPDDDDIEMVDDPYVDAGDDQRAETDLGLDDADIDKDGDLLEEPEEDIVDPGETDDEPKATPPSKTGAVKAFAFLPQPTRKSGS</sequence>
<reference evidence="3 4" key="1">
    <citation type="submission" date="2021-01" db="EMBL/GenBank/DDBJ databases">
        <title>Genome seq and assembly of Devosia sp. G19.</title>
        <authorList>
            <person name="Chhetri G."/>
        </authorList>
    </citation>
    <scope>NUCLEOTIDE SEQUENCE [LARGE SCALE GENOMIC DNA]</scope>
    <source>
        <strain evidence="3 4">G19</strain>
    </source>
</reference>
<name>A0ABX7BS39_9HYPH</name>
<dbReference type="PROSITE" id="PS50994">
    <property type="entry name" value="INTEGRASE"/>
    <property type="match status" value="1"/>
</dbReference>
<dbReference type="Gene3D" id="3.30.420.10">
    <property type="entry name" value="Ribonuclease H-like superfamily/Ribonuclease H"/>
    <property type="match status" value="1"/>
</dbReference>
<feature type="compositionally biased region" description="Acidic residues" evidence="1">
    <location>
        <begin position="735"/>
        <end position="764"/>
    </location>
</feature>
<dbReference type="Proteomes" id="UP000595460">
    <property type="component" value="Chromosome"/>
</dbReference>
<proteinExistence type="predicted"/>
<feature type="domain" description="Integrase catalytic" evidence="2">
    <location>
        <begin position="301"/>
        <end position="518"/>
    </location>
</feature>
<protein>
    <recommendedName>
        <fullName evidence="2">Integrase catalytic domain-containing protein</fullName>
    </recommendedName>
</protein>
<dbReference type="RefSeq" id="WP_201653050.1">
    <property type="nucleotide sequence ID" value="NZ_CP068047.1"/>
</dbReference>
<evidence type="ECO:0000259" key="2">
    <source>
        <dbReference type="PROSITE" id="PS50994"/>
    </source>
</evidence>
<accession>A0ABX7BS39</accession>
<dbReference type="SUPFAM" id="SSF53098">
    <property type="entry name" value="Ribonuclease H-like"/>
    <property type="match status" value="1"/>
</dbReference>
<organism evidence="3 4">
    <name type="scientific">Devosia oryziradicis</name>
    <dbReference type="NCBI Taxonomy" id="2801335"/>
    <lineage>
        <taxon>Bacteria</taxon>
        <taxon>Pseudomonadati</taxon>
        <taxon>Pseudomonadota</taxon>
        <taxon>Alphaproteobacteria</taxon>
        <taxon>Hyphomicrobiales</taxon>
        <taxon>Devosiaceae</taxon>
        <taxon>Devosia</taxon>
    </lineage>
</organism>
<dbReference type="InterPro" id="IPR036397">
    <property type="entry name" value="RNaseH_sf"/>
</dbReference>
<keyword evidence="4" id="KW-1185">Reference proteome</keyword>
<evidence type="ECO:0000313" key="4">
    <source>
        <dbReference type="Proteomes" id="UP000595460"/>
    </source>
</evidence>
<dbReference type="InterPro" id="IPR001584">
    <property type="entry name" value="Integrase_cat-core"/>
</dbReference>
<feature type="compositionally biased region" description="Acidic residues" evidence="1">
    <location>
        <begin position="709"/>
        <end position="726"/>
    </location>
</feature>
<evidence type="ECO:0000256" key="1">
    <source>
        <dbReference type="SAM" id="MobiDB-lite"/>
    </source>
</evidence>
<feature type="region of interest" description="Disordered" evidence="1">
    <location>
        <begin position="698"/>
        <end position="792"/>
    </location>
</feature>
<gene>
    <name evidence="3" type="ORF">JI749_10210</name>
</gene>